<dbReference type="Proteomes" id="UP000255467">
    <property type="component" value="Unassembled WGS sequence"/>
</dbReference>
<dbReference type="EMBL" id="UGRY01000005">
    <property type="protein sequence ID" value="SUD48854.1"/>
    <property type="molecule type" value="Genomic_DNA"/>
</dbReference>
<evidence type="ECO:0000313" key="2">
    <source>
        <dbReference type="EMBL" id="SUD48854.1"/>
    </source>
</evidence>
<gene>
    <name evidence="2" type="ORF">NCTC1934_06191</name>
</gene>
<accession>A0A379JKD2</accession>
<feature type="compositionally biased region" description="Low complexity" evidence="1">
    <location>
        <begin position="185"/>
        <end position="202"/>
    </location>
</feature>
<organism evidence="2 3">
    <name type="scientific">Nocardia otitidiscaviarum</name>
    <dbReference type="NCBI Taxonomy" id="1823"/>
    <lineage>
        <taxon>Bacteria</taxon>
        <taxon>Bacillati</taxon>
        <taxon>Actinomycetota</taxon>
        <taxon>Actinomycetes</taxon>
        <taxon>Mycobacteriales</taxon>
        <taxon>Nocardiaceae</taxon>
        <taxon>Nocardia</taxon>
    </lineage>
</organism>
<feature type="compositionally biased region" description="Basic residues" evidence="1">
    <location>
        <begin position="93"/>
        <end position="108"/>
    </location>
</feature>
<feature type="compositionally biased region" description="Low complexity" evidence="1">
    <location>
        <begin position="145"/>
        <end position="167"/>
    </location>
</feature>
<name>A0A379JKD2_9NOCA</name>
<keyword evidence="3" id="KW-1185">Reference proteome</keyword>
<dbReference type="AlphaFoldDB" id="A0A379JKD2"/>
<feature type="region of interest" description="Disordered" evidence="1">
    <location>
        <begin position="142"/>
        <end position="226"/>
    </location>
</feature>
<proteinExistence type="predicted"/>
<protein>
    <submittedName>
        <fullName evidence="2">Uncharacterized protein</fullName>
    </submittedName>
</protein>
<sequence length="226" mass="24191">MPNEFLTRSAISAQAKRTPGGMCGSGPSLIAGAAADQDTALPVGRRVFPNSAQLLGGSRERITADTSPEARRERLRRRPRPAQPASRTTDPHRSRRPRAAVSPVRRRPGPLLKYQRLEPCACSTSAAHDRCWWKAHGQRRTGFPARTSCSKRSTAATATRTRSLTSRPGSPTFIAAASNTRSEATRSTGSAANSSSQSTAGSLPTPRHRTREHGCTPKPSGRSSTA</sequence>
<evidence type="ECO:0000313" key="3">
    <source>
        <dbReference type="Proteomes" id="UP000255467"/>
    </source>
</evidence>
<feature type="region of interest" description="Disordered" evidence="1">
    <location>
        <begin position="52"/>
        <end position="110"/>
    </location>
</feature>
<reference evidence="2 3" key="1">
    <citation type="submission" date="2018-06" db="EMBL/GenBank/DDBJ databases">
        <authorList>
            <consortium name="Pathogen Informatics"/>
            <person name="Doyle S."/>
        </authorList>
    </citation>
    <scope>NUCLEOTIDE SEQUENCE [LARGE SCALE GENOMIC DNA]</scope>
    <source>
        <strain evidence="2 3">NCTC1934</strain>
    </source>
</reference>
<evidence type="ECO:0000256" key="1">
    <source>
        <dbReference type="SAM" id="MobiDB-lite"/>
    </source>
</evidence>
<feature type="compositionally biased region" description="Basic and acidic residues" evidence="1">
    <location>
        <begin position="58"/>
        <end position="72"/>
    </location>
</feature>